<proteinExistence type="predicted"/>
<protein>
    <submittedName>
        <fullName evidence="1">Uncharacterized protein</fullName>
    </submittedName>
</protein>
<dbReference type="PANTHER" id="PTHR35810:SF1">
    <property type="entry name" value="CYTOPLASMIC PROTEIN"/>
    <property type="match status" value="1"/>
</dbReference>
<sequence>MNKDDNAIVLYQAPDGSSSLLVHLDHDTVWLTQLQVAEFFGVNVPAVSKRIRNILGSGELDASATVSKMKRVQLEGGRKVN</sequence>
<name>A1AMR8_PELPD</name>
<evidence type="ECO:0000313" key="1">
    <source>
        <dbReference type="EMBL" id="ABK98638.1"/>
    </source>
</evidence>
<dbReference type="STRING" id="338966.Ppro_1011"/>
<dbReference type="AlphaFoldDB" id="A1AMR8"/>
<reference evidence="1 2" key="1">
    <citation type="submission" date="2006-10" db="EMBL/GenBank/DDBJ databases">
        <title>Complete sequence of chromosome of Pelobacter propionicus DSM 2379.</title>
        <authorList>
            <consortium name="US DOE Joint Genome Institute"/>
            <person name="Copeland A."/>
            <person name="Lucas S."/>
            <person name="Lapidus A."/>
            <person name="Barry K."/>
            <person name="Detter J.C."/>
            <person name="Glavina del Rio T."/>
            <person name="Hammon N."/>
            <person name="Israni S."/>
            <person name="Dalin E."/>
            <person name="Tice H."/>
            <person name="Pitluck S."/>
            <person name="Saunders E."/>
            <person name="Brettin T."/>
            <person name="Bruce D."/>
            <person name="Han C."/>
            <person name="Tapia R."/>
            <person name="Schmutz J."/>
            <person name="Larimer F."/>
            <person name="Land M."/>
            <person name="Hauser L."/>
            <person name="Kyrpides N."/>
            <person name="Kim E."/>
            <person name="Lovley D."/>
            <person name="Richardson P."/>
        </authorList>
    </citation>
    <scope>NUCLEOTIDE SEQUENCE [LARGE SCALE GENOMIC DNA]</scope>
    <source>
        <strain evidence="2">DSM 2379 / NBRC 103807 / OttBd1</strain>
    </source>
</reference>
<dbReference type="HOGENOM" id="CLU_048266_5_1_7"/>
<accession>A1AMR8</accession>
<dbReference type="KEGG" id="ppd:Ppro_1011"/>
<keyword evidence="2" id="KW-1185">Reference proteome</keyword>
<organism evidence="1 2">
    <name type="scientific">Pelobacter propionicus (strain DSM 2379 / NBRC 103807 / OttBd1)</name>
    <dbReference type="NCBI Taxonomy" id="338966"/>
    <lineage>
        <taxon>Bacteria</taxon>
        <taxon>Pseudomonadati</taxon>
        <taxon>Thermodesulfobacteriota</taxon>
        <taxon>Desulfuromonadia</taxon>
        <taxon>Desulfuromonadales</taxon>
        <taxon>Desulfuromonadaceae</taxon>
        <taxon>Pelobacter</taxon>
    </lineage>
</organism>
<evidence type="ECO:0000313" key="2">
    <source>
        <dbReference type="Proteomes" id="UP000006732"/>
    </source>
</evidence>
<gene>
    <name evidence="1" type="ordered locus">Ppro_1011</name>
</gene>
<dbReference type="Proteomes" id="UP000006732">
    <property type="component" value="Chromosome"/>
</dbReference>
<dbReference type="OrthoDB" id="9802752at2"/>
<dbReference type="PANTHER" id="PTHR35810">
    <property type="entry name" value="CYTOPLASMIC PROTEIN-RELATED"/>
    <property type="match status" value="1"/>
</dbReference>
<dbReference type="eggNOG" id="COG3943">
    <property type="taxonomic scope" value="Bacteria"/>
</dbReference>
<dbReference type="EMBL" id="CP000482">
    <property type="protein sequence ID" value="ABK98638.1"/>
    <property type="molecule type" value="Genomic_DNA"/>
</dbReference>
<dbReference type="RefSeq" id="WP_011734944.1">
    <property type="nucleotide sequence ID" value="NC_008609.1"/>
</dbReference>